<protein>
    <submittedName>
        <fullName evidence="1">Uncharacterized protein</fullName>
    </submittedName>
</protein>
<dbReference type="EMBL" id="JAJFAZ020000002">
    <property type="protein sequence ID" value="KAI5342720.1"/>
    <property type="molecule type" value="Genomic_DNA"/>
</dbReference>
<evidence type="ECO:0000313" key="1">
    <source>
        <dbReference type="EMBL" id="KAI5342720.1"/>
    </source>
</evidence>
<keyword evidence="2" id="KW-1185">Reference proteome</keyword>
<dbReference type="AlphaFoldDB" id="A0AAD4WFY0"/>
<gene>
    <name evidence="1" type="ORF">L3X38_010596</name>
</gene>
<proteinExistence type="predicted"/>
<sequence length="86" mass="9663">MPGFLQVAPENMFFWGKKLATCLELAIQSVMNLRSKAPVRKLVEVATGMIDGEMDAISYCSLFSKFLVGKCKKWSILIGRRDNDMS</sequence>
<organism evidence="1 2">
    <name type="scientific">Prunus dulcis</name>
    <name type="common">Almond</name>
    <name type="synonym">Amygdalus dulcis</name>
    <dbReference type="NCBI Taxonomy" id="3755"/>
    <lineage>
        <taxon>Eukaryota</taxon>
        <taxon>Viridiplantae</taxon>
        <taxon>Streptophyta</taxon>
        <taxon>Embryophyta</taxon>
        <taxon>Tracheophyta</taxon>
        <taxon>Spermatophyta</taxon>
        <taxon>Magnoliopsida</taxon>
        <taxon>eudicotyledons</taxon>
        <taxon>Gunneridae</taxon>
        <taxon>Pentapetalae</taxon>
        <taxon>rosids</taxon>
        <taxon>fabids</taxon>
        <taxon>Rosales</taxon>
        <taxon>Rosaceae</taxon>
        <taxon>Amygdaloideae</taxon>
        <taxon>Amygdaleae</taxon>
        <taxon>Prunus</taxon>
    </lineage>
</organism>
<dbReference type="Proteomes" id="UP001054821">
    <property type="component" value="Chromosome 2"/>
</dbReference>
<name>A0AAD4WFY0_PRUDU</name>
<evidence type="ECO:0000313" key="2">
    <source>
        <dbReference type="Proteomes" id="UP001054821"/>
    </source>
</evidence>
<comment type="caution">
    <text evidence="1">The sequence shown here is derived from an EMBL/GenBank/DDBJ whole genome shotgun (WGS) entry which is preliminary data.</text>
</comment>
<accession>A0AAD4WFY0</accession>
<reference evidence="1 2" key="1">
    <citation type="journal article" date="2022" name="G3 (Bethesda)">
        <title>Whole-genome sequence and methylome profiling of the almond [Prunus dulcis (Mill.) D.A. Webb] cultivar 'Nonpareil'.</title>
        <authorList>
            <person name="D'Amico-Willman K.M."/>
            <person name="Ouma W.Z."/>
            <person name="Meulia T."/>
            <person name="Sideli G.M."/>
            <person name="Gradziel T.M."/>
            <person name="Fresnedo-Ramirez J."/>
        </authorList>
    </citation>
    <scope>NUCLEOTIDE SEQUENCE [LARGE SCALE GENOMIC DNA]</scope>
    <source>
        <strain evidence="1">Clone GOH B32 T37-40</strain>
    </source>
</reference>